<dbReference type="GO" id="GO:0030170">
    <property type="term" value="F:pyridoxal phosphate binding"/>
    <property type="evidence" value="ECO:0007669"/>
    <property type="project" value="InterPro"/>
</dbReference>
<organism evidence="11 12">
    <name type="scientific">Thiopseudomonas alkaliphila</name>
    <dbReference type="NCBI Taxonomy" id="1697053"/>
    <lineage>
        <taxon>Bacteria</taxon>
        <taxon>Pseudomonadati</taxon>
        <taxon>Pseudomonadota</taxon>
        <taxon>Gammaproteobacteria</taxon>
        <taxon>Pseudomonadales</taxon>
        <taxon>Pseudomonadaceae</taxon>
        <taxon>Thiopseudomonas</taxon>
    </lineage>
</organism>
<proteinExistence type="predicted"/>
<evidence type="ECO:0000256" key="2">
    <source>
        <dbReference type="ARBA" id="ARBA00003444"/>
    </source>
</evidence>
<dbReference type="PANTHER" id="PTHR42885:SF1">
    <property type="entry name" value="THREONINE-PHOSPHATE DECARBOXYLASE"/>
    <property type="match status" value="1"/>
</dbReference>
<dbReference type="InterPro" id="IPR004839">
    <property type="entry name" value="Aminotransferase_I/II_large"/>
</dbReference>
<comment type="cofactor">
    <cofactor evidence="1">
        <name>pyridoxal 5'-phosphate</name>
        <dbReference type="ChEBI" id="CHEBI:597326"/>
    </cofactor>
</comment>
<evidence type="ECO:0000256" key="5">
    <source>
        <dbReference type="ARBA" id="ARBA00022573"/>
    </source>
</evidence>
<evidence type="ECO:0000256" key="8">
    <source>
        <dbReference type="ARBA" id="ARBA00029996"/>
    </source>
</evidence>
<evidence type="ECO:0000313" key="11">
    <source>
        <dbReference type="EMBL" id="AKX58941.1"/>
    </source>
</evidence>
<feature type="domain" description="Aminotransferase class I/classII large" evidence="10">
    <location>
        <begin position="49"/>
        <end position="325"/>
    </location>
</feature>
<name>A0A0K1XC81_9GAMM</name>
<evidence type="ECO:0000256" key="3">
    <source>
        <dbReference type="ARBA" id="ARBA00004953"/>
    </source>
</evidence>
<evidence type="ECO:0000256" key="6">
    <source>
        <dbReference type="ARBA" id="ARBA00022898"/>
    </source>
</evidence>
<protein>
    <recommendedName>
        <fullName evidence="4">threonine-phosphate decarboxylase</fullName>
        <ecNumber evidence="4">4.1.1.81</ecNumber>
    </recommendedName>
    <alternativeName>
        <fullName evidence="8">L-threonine-O-3-phosphate decarboxylase</fullName>
    </alternativeName>
</protein>
<dbReference type="AlphaFoldDB" id="A0A0K1XC81"/>
<evidence type="ECO:0000256" key="4">
    <source>
        <dbReference type="ARBA" id="ARBA00012285"/>
    </source>
</evidence>
<reference evidence="11 12" key="1">
    <citation type="journal article" date="2015" name="Genome Announc.">
        <title>Genome Sequences of Oblitimonas alkaliphila gen. nov. sp. nov. (Proposed), a Novel Bacterium of the Pseudomonadaceae Family.</title>
        <authorList>
            <person name="Lauer A.C."/>
            <person name="Nicholson A.C."/>
            <person name="Humrighouse B.W."/>
            <person name="Emery B."/>
            <person name="Drobish A."/>
            <person name="Juieng P."/>
            <person name="Loparev V."/>
            <person name="McQuiston J.R."/>
        </authorList>
    </citation>
    <scope>NUCLEOTIDE SEQUENCE [LARGE SCALE GENOMIC DNA]</scope>
    <source>
        <strain evidence="11 12">E5571</strain>
    </source>
</reference>
<evidence type="ECO:0000256" key="7">
    <source>
        <dbReference type="ARBA" id="ARBA00023239"/>
    </source>
</evidence>
<dbReference type="STRING" id="1697053.AKN87_04540"/>
<dbReference type="Gene3D" id="3.40.640.10">
    <property type="entry name" value="Type I PLP-dependent aspartate aminotransferase-like (Major domain)"/>
    <property type="match status" value="1"/>
</dbReference>
<dbReference type="InterPro" id="IPR015424">
    <property type="entry name" value="PyrdxlP-dep_Trfase"/>
</dbReference>
<evidence type="ECO:0000259" key="10">
    <source>
        <dbReference type="Pfam" id="PF00155"/>
    </source>
</evidence>
<dbReference type="InterPro" id="IPR015422">
    <property type="entry name" value="PyrdxlP-dep_Trfase_small"/>
</dbReference>
<dbReference type="InterPro" id="IPR015421">
    <property type="entry name" value="PyrdxlP-dep_Trfase_major"/>
</dbReference>
<dbReference type="NCBIfam" id="TIGR01140">
    <property type="entry name" value="L_thr_O3P_dcar"/>
    <property type="match status" value="1"/>
</dbReference>
<dbReference type="PANTHER" id="PTHR42885">
    <property type="entry name" value="HISTIDINOL-PHOSPHATE AMINOTRANSFERASE-RELATED"/>
    <property type="match status" value="1"/>
</dbReference>
<comment type="pathway">
    <text evidence="3">Cofactor biosynthesis; adenosylcobalamin biosynthesis.</text>
</comment>
<keyword evidence="5" id="KW-0169">Cobalamin biosynthesis</keyword>
<dbReference type="CDD" id="cd00609">
    <property type="entry name" value="AAT_like"/>
    <property type="match status" value="1"/>
</dbReference>
<dbReference type="SUPFAM" id="SSF53383">
    <property type="entry name" value="PLP-dependent transferases"/>
    <property type="match status" value="1"/>
</dbReference>
<dbReference type="EMBL" id="CP012365">
    <property type="protein sequence ID" value="AKX58941.1"/>
    <property type="molecule type" value="Genomic_DNA"/>
</dbReference>
<dbReference type="GO" id="GO:0009236">
    <property type="term" value="P:cobalamin biosynthetic process"/>
    <property type="evidence" value="ECO:0007669"/>
    <property type="project" value="UniProtKB-UniPathway"/>
</dbReference>
<dbReference type="GO" id="GO:0048472">
    <property type="term" value="F:threonine-phosphate decarboxylase activity"/>
    <property type="evidence" value="ECO:0007669"/>
    <property type="project" value="UniProtKB-EC"/>
</dbReference>
<dbReference type="RefSeq" id="WP_053099853.1">
    <property type="nucleotide sequence ID" value="NZ_CP012365.1"/>
</dbReference>
<dbReference type="PATRIC" id="fig|1698449.3.peg.514"/>
<gene>
    <name evidence="11" type="ORF">AKN88_02565</name>
</gene>
<evidence type="ECO:0000256" key="1">
    <source>
        <dbReference type="ARBA" id="ARBA00001933"/>
    </source>
</evidence>
<dbReference type="EC" id="4.1.1.81" evidence="4"/>
<dbReference type="UniPathway" id="UPA00148"/>
<keyword evidence="6" id="KW-0663">Pyridoxal phosphate</keyword>
<sequence length="339" mass="37601">MLLKHGGSLNAAVKRWGIAREHWLDLSTGINPHGWPVPKIPAAIWQRLPEADDGLAALVRQQLLLPQAAGCELLAGSQAAIMNLPRLRPRCRVGVPRIGYQEHAWQWQQAGHTIVWLDNALFSAEAAEETTWLKQLDVLIWINPNNPTGQRVPTQRLLQWLQCLQQRNGWLIVDEAFIDATPEHSLCPQADATGLLILRSLGKFYGLAGVRAGAIVGDPAILAELPSLLGPWTLSGPSRYLMARALSDQRWQQQMRQLLAKDSQRLRQLLQQHGHSVLGGCALFQTIHCPQPQHLADALAAQGILVRQFGQQQLVRFGLPANTSDWQRLAKALADYSAN</sequence>
<evidence type="ECO:0000256" key="9">
    <source>
        <dbReference type="ARBA" id="ARBA00048531"/>
    </source>
</evidence>
<comment type="catalytic activity">
    <reaction evidence="9">
        <text>O-phospho-L-threonine + H(+) = (R)-1-aminopropan-2-yl phosphate + CO2</text>
        <dbReference type="Rhea" id="RHEA:11492"/>
        <dbReference type="ChEBI" id="CHEBI:15378"/>
        <dbReference type="ChEBI" id="CHEBI:16526"/>
        <dbReference type="ChEBI" id="CHEBI:58563"/>
        <dbReference type="ChEBI" id="CHEBI:58675"/>
        <dbReference type="EC" id="4.1.1.81"/>
    </reaction>
</comment>
<keyword evidence="12" id="KW-1185">Reference proteome</keyword>
<keyword evidence="7 11" id="KW-0456">Lyase</keyword>
<dbReference type="InterPro" id="IPR005860">
    <property type="entry name" value="CobD"/>
</dbReference>
<dbReference type="Gene3D" id="3.90.1150.10">
    <property type="entry name" value="Aspartate Aminotransferase, domain 1"/>
    <property type="match status" value="1"/>
</dbReference>
<evidence type="ECO:0000313" key="12">
    <source>
        <dbReference type="Proteomes" id="UP000063953"/>
    </source>
</evidence>
<comment type="function">
    <text evidence="2">Decarboxylates L-threonine-O-3-phosphate to yield (R)-1-amino-2-propanol O-2-phosphate, the precursor for the linkage between the nucleotide loop and the corrin ring in cobalamin.</text>
</comment>
<accession>A0A0K1XC81</accession>
<dbReference type="Pfam" id="PF00155">
    <property type="entry name" value="Aminotran_1_2"/>
    <property type="match status" value="1"/>
</dbReference>
<dbReference type="Proteomes" id="UP000063953">
    <property type="component" value="Chromosome"/>
</dbReference>